<name>A0A9Q4C8Y5_9CORY</name>
<dbReference type="RefSeq" id="WP_200253010.1">
    <property type="nucleotide sequence ID" value="NZ_JALNJC010000006.1"/>
</dbReference>
<dbReference type="PROSITE" id="PS51257">
    <property type="entry name" value="PROKAR_LIPOPROTEIN"/>
    <property type="match status" value="1"/>
</dbReference>
<organism evidence="1 2">
    <name type="scientific">Corynebacterium pygosceleis</name>
    <dbReference type="NCBI Taxonomy" id="2800406"/>
    <lineage>
        <taxon>Bacteria</taxon>
        <taxon>Bacillati</taxon>
        <taxon>Actinomycetota</taxon>
        <taxon>Actinomycetes</taxon>
        <taxon>Mycobacteriales</taxon>
        <taxon>Corynebacteriaceae</taxon>
        <taxon>Corynebacterium</taxon>
    </lineage>
</organism>
<sequence>MPPVVSRRIRPVLSTVLAGLLLSGCVPERVPVPSDTGVDRLGVKVVAEYPMDPGSFTQGFEYDGERLLVGTGLHGDSRVYTSELGGAEIRSETLPDDLFGEGVTDTGSDIWQLTWKSGTAIRRDRETLRETGRVPYPGEGWGLCSFADTVVMSDGTDQLRLLDPRDLRERSRIGVTVEGEPLDRLNELECVEGTDGRRTVLANVWMSETIVRVDTGTGVVDALVDASGLHAPGSGDPDDTLNGIARIPGTDRLLLTGKRWGVIYEVRLTDRPDPAG</sequence>
<dbReference type="PANTHER" id="PTHR31270">
    <property type="entry name" value="GLUTAMINYL-PEPTIDE CYCLOTRANSFERASE"/>
    <property type="match status" value="1"/>
</dbReference>
<dbReference type="InterPro" id="IPR011044">
    <property type="entry name" value="Quino_amine_DH_bsu"/>
</dbReference>
<evidence type="ECO:0000313" key="1">
    <source>
        <dbReference type="EMBL" id="MCX7468902.1"/>
    </source>
</evidence>
<reference evidence="1" key="1">
    <citation type="submission" date="2022-11" db="EMBL/GenBank/DDBJ databases">
        <title>Corynebacterium sp. isolated from Penguins.</title>
        <authorList>
            <person name="Sedlar K."/>
            <person name="Svec P."/>
        </authorList>
    </citation>
    <scope>NUCLEOTIDE SEQUENCE</scope>
    <source>
        <strain evidence="1">P7374</strain>
    </source>
</reference>
<dbReference type="PANTHER" id="PTHR31270:SF1">
    <property type="entry name" value="GLUTAMINYL-PEPTIDE CYCLOTRANSFERASE"/>
    <property type="match status" value="1"/>
</dbReference>
<dbReference type="InterPro" id="IPR007788">
    <property type="entry name" value="QCT"/>
</dbReference>
<dbReference type="Proteomes" id="UP001071478">
    <property type="component" value="Unassembled WGS sequence"/>
</dbReference>
<dbReference type="AlphaFoldDB" id="A0A9Q4C8Y5"/>
<protein>
    <submittedName>
        <fullName evidence="1">Glutaminyl-peptide cyclotransferase</fullName>
    </submittedName>
</protein>
<gene>
    <name evidence="1" type="ORF">OS129_08450</name>
</gene>
<dbReference type="Pfam" id="PF05096">
    <property type="entry name" value="Glu_cyclase_2"/>
    <property type="match status" value="1"/>
</dbReference>
<dbReference type="GO" id="GO:0016603">
    <property type="term" value="F:glutaminyl-peptide cyclotransferase activity"/>
    <property type="evidence" value="ECO:0007669"/>
    <property type="project" value="InterPro"/>
</dbReference>
<proteinExistence type="predicted"/>
<dbReference type="SUPFAM" id="SSF50969">
    <property type="entry name" value="YVTN repeat-like/Quinoprotein amine dehydrogenase"/>
    <property type="match status" value="1"/>
</dbReference>
<dbReference type="EMBL" id="JAPMKU010000003">
    <property type="protein sequence ID" value="MCX7468902.1"/>
    <property type="molecule type" value="Genomic_DNA"/>
</dbReference>
<accession>A0A9Q4C8Y5</accession>
<comment type="caution">
    <text evidence="1">The sequence shown here is derived from an EMBL/GenBank/DDBJ whole genome shotgun (WGS) entry which is preliminary data.</text>
</comment>
<evidence type="ECO:0000313" key="2">
    <source>
        <dbReference type="Proteomes" id="UP001071478"/>
    </source>
</evidence>